<feature type="compositionally biased region" description="Acidic residues" evidence="1">
    <location>
        <begin position="56"/>
        <end position="72"/>
    </location>
</feature>
<feature type="compositionally biased region" description="Basic and acidic residues" evidence="1">
    <location>
        <begin position="92"/>
        <end position="104"/>
    </location>
</feature>
<feature type="compositionally biased region" description="Low complexity" evidence="1">
    <location>
        <begin position="73"/>
        <end position="91"/>
    </location>
</feature>
<dbReference type="KEGG" id="hxa:Halxa_0713"/>
<dbReference type="eggNOG" id="arCOG03828">
    <property type="taxonomic scope" value="Archaea"/>
</dbReference>
<feature type="region of interest" description="Disordered" evidence="1">
    <location>
        <begin position="54"/>
        <end position="104"/>
    </location>
</feature>
<dbReference type="Proteomes" id="UP000006794">
    <property type="component" value="Chromosome"/>
</dbReference>
<dbReference type="AlphaFoldDB" id="F8D6A6"/>
<evidence type="ECO:0000313" key="3">
    <source>
        <dbReference type="EMBL" id="AEH35352.1"/>
    </source>
</evidence>
<dbReference type="STRING" id="797210.Halxa_0713"/>
<dbReference type="Gene3D" id="1.10.10.10">
    <property type="entry name" value="Winged helix-like DNA-binding domain superfamily/Winged helix DNA-binding domain"/>
    <property type="match status" value="1"/>
</dbReference>
<evidence type="ECO:0000259" key="2">
    <source>
        <dbReference type="Pfam" id="PF24035"/>
    </source>
</evidence>
<protein>
    <recommendedName>
        <fullName evidence="2">DUF7344 domain-containing protein</fullName>
    </recommendedName>
</protein>
<dbReference type="EMBL" id="CP002839">
    <property type="protein sequence ID" value="AEH35352.1"/>
    <property type="molecule type" value="Genomic_DNA"/>
</dbReference>
<evidence type="ECO:0000313" key="4">
    <source>
        <dbReference type="Proteomes" id="UP000006794"/>
    </source>
</evidence>
<dbReference type="HOGENOM" id="CLU_131305_3_0_2"/>
<gene>
    <name evidence="3" type="ordered locus">Halxa_0713</name>
</gene>
<sequence length="145" mass="16447">MVASDATPSLDLVFDLLSNRRRRYALYYLYEQPDGVATTGDLTDHVAELEMRTLEAEGDTESISEPEIEAESTPDSTVESGSESESASTASGDRRRQIRTELQHVHLPKLEDAGVLEHDPRSETVRYWTQPSLEEWLEHAYHKEL</sequence>
<accession>F8D6A6</accession>
<keyword evidence="4" id="KW-1185">Reference proteome</keyword>
<reference evidence="3 4" key="1">
    <citation type="journal article" date="2012" name="Stand. Genomic Sci.">
        <title>Complete genome sequence of Halopiger xanaduensis type strain (SH-6(T)).</title>
        <authorList>
            <person name="Anderson I."/>
            <person name="Tindall B.J."/>
            <person name="Rohde M."/>
            <person name="Lucas S."/>
            <person name="Han J."/>
            <person name="Lapidus A."/>
            <person name="Cheng J.F."/>
            <person name="Goodwin L."/>
            <person name="Pitluck S."/>
            <person name="Peters L."/>
            <person name="Pati A."/>
            <person name="Mikhailova N."/>
            <person name="Pagani I."/>
            <person name="Teshima H."/>
            <person name="Han C."/>
            <person name="Tapia R."/>
            <person name="Land M."/>
            <person name="Woyke T."/>
            <person name="Klenk H.P."/>
            <person name="Kyrpides N."/>
            <person name="Ivanova N."/>
        </authorList>
    </citation>
    <scope>NUCLEOTIDE SEQUENCE [LARGE SCALE GENOMIC DNA]</scope>
    <source>
        <strain evidence="4">DSM 18323 / JCM 14033 / SH-6</strain>
    </source>
</reference>
<feature type="domain" description="DUF7344" evidence="2">
    <location>
        <begin position="86"/>
        <end position="126"/>
    </location>
</feature>
<name>F8D6A6_HALXS</name>
<dbReference type="InterPro" id="IPR055768">
    <property type="entry name" value="DUF7344"/>
</dbReference>
<proteinExistence type="predicted"/>
<evidence type="ECO:0000256" key="1">
    <source>
        <dbReference type="SAM" id="MobiDB-lite"/>
    </source>
</evidence>
<dbReference type="InterPro" id="IPR036388">
    <property type="entry name" value="WH-like_DNA-bd_sf"/>
</dbReference>
<feature type="domain" description="DUF7344" evidence="2">
    <location>
        <begin position="14"/>
        <end position="55"/>
    </location>
</feature>
<organism evidence="3 4">
    <name type="scientific">Halopiger xanaduensis (strain DSM 18323 / JCM 14033 / SH-6)</name>
    <dbReference type="NCBI Taxonomy" id="797210"/>
    <lineage>
        <taxon>Archaea</taxon>
        <taxon>Methanobacteriati</taxon>
        <taxon>Methanobacteriota</taxon>
        <taxon>Stenosarchaea group</taxon>
        <taxon>Halobacteria</taxon>
        <taxon>Halobacteriales</taxon>
        <taxon>Natrialbaceae</taxon>
        <taxon>Halopiger</taxon>
    </lineage>
</organism>
<dbReference type="Pfam" id="PF24035">
    <property type="entry name" value="DUF7344"/>
    <property type="match status" value="2"/>
</dbReference>